<name>A0A0H2RVI9_9AGAM</name>
<evidence type="ECO:0000256" key="1">
    <source>
        <dbReference type="SAM" id="MobiDB-lite"/>
    </source>
</evidence>
<organism evidence="2 3">
    <name type="scientific">Schizopora paradoxa</name>
    <dbReference type="NCBI Taxonomy" id="27342"/>
    <lineage>
        <taxon>Eukaryota</taxon>
        <taxon>Fungi</taxon>
        <taxon>Dikarya</taxon>
        <taxon>Basidiomycota</taxon>
        <taxon>Agaricomycotina</taxon>
        <taxon>Agaricomycetes</taxon>
        <taxon>Hymenochaetales</taxon>
        <taxon>Schizoporaceae</taxon>
        <taxon>Schizopora</taxon>
    </lineage>
</organism>
<protein>
    <recommendedName>
        <fullName evidence="4">Cyclin N-terminal domain-containing protein</fullName>
    </recommendedName>
</protein>
<accession>A0A0H2RVI9</accession>
<dbReference type="GO" id="GO:0000307">
    <property type="term" value="C:cyclin-dependent protein kinase holoenzyme complex"/>
    <property type="evidence" value="ECO:0007669"/>
    <property type="project" value="TreeGrafter"/>
</dbReference>
<dbReference type="AlphaFoldDB" id="A0A0H2RVI9"/>
<proteinExistence type="predicted"/>
<feature type="region of interest" description="Disordered" evidence="1">
    <location>
        <begin position="1"/>
        <end position="32"/>
    </location>
</feature>
<dbReference type="Gene3D" id="1.10.472.10">
    <property type="entry name" value="Cyclin-like"/>
    <property type="match status" value="1"/>
</dbReference>
<dbReference type="GO" id="GO:0019901">
    <property type="term" value="F:protein kinase binding"/>
    <property type="evidence" value="ECO:0007669"/>
    <property type="project" value="InterPro"/>
</dbReference>
<dbReference type="PANTHER" id="PTHR15615:SF120">
    <property type="entry name" value="CYCLIN N-TERMINAL DOMAIN-CONTAINING PROTEIN"/>
    <property type="match status" value="1"/>
</dbReference>
<reference evidence="2 3" key="1">
    <citation type="submission" date="2015-04" db="EMBL/GenBank/DDBJ databases">
        <title>Complete genome sequence of Schizopora paradoxa KUC8140, a cosmopolitan wood degrader in East Asia.</title>
        <authorList>
            <consortium name="DOE Joint Genome Institute"/>
            <person name="Min B."/>
            <person name="Park H."/>
            <person name="Jang Y."/>
            <person name="Kim J.-J."/>
            <person name="Kim K.H."/>
            <person name="Pangilinan J."/>
            <person name="Lipzen A."/>
            <person name="Riley R."/>
            <person name="Grigoriev I.V."/>
            <person name="Spatafora J.W."/>
            <person name="Choi I.-G."/>
        </authorList>
    </citation>
    <scope>NUCLEOTIDE SEQUENCE [LARGE SCALE GENOMIC DNA]</scope>
    <source>
        <strain evidence="2 3">KUC8140</strain>
    </source>
</reference>
<dbReference type="Proteomes" id="UP000053477">
    <property type="component" value="Unassembled WGS sequence"/>
</dbReference>
<dbReference type="GO" id="GO:0005634">
    <property type="term" value="C:nucleus"/>
    <property type="evidence" value="ECO:0007669"/>
    <property type="project" value="TreeGrafter"/>
</dbReference>
<evidence type="ECO:0000313" key="3">
    <source>
        <dbReference type="Proteomes" id="UP000053477"/>
    </source>
</evidence>
<dbReference type="EMBL" id="KQ085923">
    <property type="protein sequence ID" value="KLO15869.1"/>
    <property type="molecule type" value="Genomic_DNA"/>
</dbReference>
<dbReference type="CDD" id="cd20557">
    <property type="entry name" value="CYCLIN_ScPCL1-like"/>
    <property type="match status" value="1"/>
</dbReference>
<dbReference type="STRING" id="27342.A0A0H2RVI9"/>
<feature type="compositionally biased region" description="Low complexity" evidence="1">
    <location>
        <begin position="543"/>
        <end position="553"/>
    </location>
</feature>
<keyword evidence="3" id="KW-1185">Reference proteome</keyword>
<dbReference type="OrthoDB" id="286814at2759"/>
<evidence type="ECO:0008006" key="4">
    <source>
        <dbReference type="Google" id="ProtNLM"/>
    </source>
</evidence>
<sequence length="726" mass="79684">MPVPVPQHTRLPSHQVIKPSSKGNVGAPAGHNAPQYVIQGATRQQLPTYATAEVGSQNWTDSFFASNGQARHCTRDTEEYRVIDPAAATFVALDPVDSAAGQPRFTGPRSSPVHDSVHTGDGAHSRIMTWLKNVDSLPVQASVSGQEMHRHPVPSKSLGAAEVYAEAYDSGVYSYVPLKPSVPAFEDSGFMEADVPFDNFTATVGGITPFATYIDRIATTNALNYPEPSIVEKPAPTIETPRLQKPPSPERLTDPLYIKAYQALAGSLSEWIADYVWKVCTKGMSLPPRFVGMRSGRLFPERPPTQLADSIKSVLCATLLQPSGVALALWYISRLPVFVEQQVPAGTLTSNEVEFRNELFGDGSYNGAIGDFSDRAAFKVALLGCMLANKWLDDHTFSNKTWHSVSSVPLQTINRLEFLALGILSHDLSVPPLAWEQWLVDLRSYHASSSPFPSPIRRPSSTDSNSLVKKLIDDLITLLGDSNVGSSNSDTNNVPQPVFSELLVKDEERIAVRDSVSTESFDIDLDEDGPLRAEYVPKRRSSQRSSYSSSSDHGSSRSERLDDFALAVQQSLPPPASWVPHEDPPVERQQAVRERYIPVAPIPPVGTYGRTTAVEQEQPWWVEEQNKMINIPRQDNINVAGSTWYNPQSASYGYSSRTIAPPLSFARSTHSLAQNPVAVQLRAFAYSQMECDGVSYSHCGPPAFPSAYVSSENSVPFPFRPQFLRA</sequence>
<evidence type="ECO:0000313" key="2">
    <source>
        <dbReference type="EMBL" id="KLO15869.1"/>
    </source>
</evidence>
<dbReference type="InParanoid" id="A0A0H2RVI9"/>
<dbReference type="InterPro" id="IPR013922">
    <property type="entry name" value="Cyclin_PHO80-like"/>
</dbReference>
<dbReference type="GO" id="GO:0016538">
    <property type="term" value="F:cyclin-dependent protein serine/threonine kinase regulator activity"/>
    <property type="evidence" value="ECO:0007669"/>
    <property type="project" value="TreeGrafter"/>
</dbReference>
<gene>
    <name evidence="2" type="ORF">SCHPADRAFT_938331</name>
</gene>
<dbReference type="PANTHER" id="PTHR15615">
    <property type="match status" value="1"/>
</dbReference>
<feature type="region of interest" description="Disordered" evidence="1">
    <location>
        <begin position="532"/>
        <end position="558"/>
    </location>
</feature>